<proteinExistence type="predicted"/>
<protein>
    <submittedName>
        <fullName evidence="1">Uncharacterized protein</fullName>
    </submittedName>
</protein>
<evidence type="ECO:0000313" key="1">
    <source>
        <dbReference type="EMBL" id="MDZ8160813.1"/>
    </source>
</evidence>
<evidence type="ECO:0000313" key="2">
    <source>
        <dbReference type="Proteomes" id="UP001291912"/>
    </source>
</evidence>
<name>A0ABU5N434_9MICO</name>
<comment type="caution">
    <text evidence="1">The sequence shown here is derived from an EMBL/GenBank/DDBJ whole genome shotgun (WGS) entry which is preliminary data.</text>
</comment>
<reference evidence="1 2" key="1">
    <citation type="submission" date="2023-10" db="EMBL/GenBank/DDBJ databases">
        <title>Microbacterium xanthum sp. nov., isolated from seaweed.</title>
        <authorList>
            <person name="Lee S.D."/>
        </authorList>
    </citation>
    <scope>NUCLEOTIDE SEQUENCE [LARGE SCALE GENOMIC DNA]</scope>
    <source>
        <strain evidence="1 2">KCTC 19124</strain>
    </source>
</reference>
<dbReference type="EMBL" id="JAWJYN010000001">
    <property type="protein sequence ID" value="MDZ8160813.1"/>
    <property type="molecule type" value="Genomic_DNA"/>
</dbReference>
<sequence length="55" mass="6050">MNELLFHDADLAATEGGFRRIYVTEPEVRLTCAPAEVETAYYADQESGQAAQGSR</sequence>
<dbReference type="RefSeq" id="WP_322597507.1">
    <property type="nucleotide sequence ID" value="NZ_BAAAPT010000001.1"/>
</dbReference>
<accession>A0ABU5N434</accession>
<gene>
    <name evidence="1" type="ORF">R2Q92_03130</name>
</gene>
<keyword evidence="2" id="KW-1185">Reference proteome</keyword>
<dbReference type="Proteomes" id="UP001291912">
    <property type="component" value="Unassembled WGS sequence"/>
</dbReference>
<organism evidence="1 2">
    <name type="scientific">Microbacterium aquimaris</name>
    <dbReference type="NCBI Taxonomy" id="459816"/>
    <lineage>
        <taxon>Bacteria</taxon>
        <taxon>Bacillati</taxon>
        <taxon>Actinomycetota</taxon>
        <taxon>Actinomycetes</taxon>
        <taxon>Micrococcales</taxon>
        <taxon>Microbacteriaceae</taxon>
        <taxon>Microbacterium</taxon>
    </lineage>
</organism>